<feature type="domain" description="Response regulatory" evidence="9">
    <location>
        <begin position="605"/>
        <end position="721"/>
    </location>
</feature>
<dbReference type="PRINTS" id="PR00344">
    <property type="entry name" value="BCTRLSENSOR"/>
</dbReference>
<dbReference type="InterPro" id="IPR013767">
    <property type="entry name" value="PAS_fold"/>
</dbReference>
<keyword evidence="12" id="KW-1185">Reference proteome</keyword>
<evidence type="ECO:0000256" key="2">
    <source>
        <dbReference type="ARBA" id="ARBA00012438"/>
    </source>
</evidence>
<dbReference type="PANTHER" id="PTHR43047:SF64">
    <property type="entry name" value="HISTIDINE KINASE CONTAINING CHEY-HOMOLOGOUS RECEIVER DOMAIN AND PAS DOMAIN-RELATED"/>
    <property type="match status" value="1"/>
</dbReference>
<dbReference type="SUPFAM" id="SSF47226">
    <property type="entry name" value="Histidine-containing phosphotransfer domain, HPT domain"/>
    <property type="match status" value="1"/>
</dbReference>
<dbReference type="EMBL" id="SUNI01000010">
    <property type="protein sequence ID" value="TJZ91374.1"/>
    <property type="molecule type" value="Genomic_DNA"/>
</dbReference>
<dbReference type="PROSITE" id="PS50109">
    <property type="entry name" value="HIS_KIN"/>
    <property type="match status" value="1"/>
</dbReference>
<dbReference type="InterPro" id="IPR003661">
    <property type="entry name" value="HisK_dim/P_dom"/>
</dbReference>
<keyword evidence="7" id="KW-0812">Transmembrane</keyword>
<evidence type="ECO:0000313" key="11">
    <source>
        <dbReference type="EMBL" id="TJZ91374.1"/>
    </source>
</evidence>
<dbReference type="Gene3D" id="3.40.50.2300">
    <property type="match status" value="1"/>
</dbReference>
<evidence type="ECO:0000313" key="12">
    <source>
        <dbReference type="Proteomes" id="UP000309747"/>
    </source>
</evidence>
<dbReference type="Pfam" id="PF02518">
    <property type="entry name" value="HATPase_c"/>
    <property type="match status" value="1"/>
</dbReference>
<dbReference type="EC" id="2.7.13.3" evidence="2"/>
<dbReference type="CDD" id="cd17546">
    <property type="entry name" value="REC_hyHK_CKI1_RcsC-like"/>
    <property type="match status" value="1"/>
</dbReference>
<protein>
    <recommendedName>
        <fullName evidence="2">histidine kinase</fullName>
        <ecNumber evidence="2">2.7.13.3</ecNumber>
    </recommendedName>
</protein>
<dbReference type="PANTHER" id="PTHR43047">
    <property type="entry name" value="TWO-COMPONENT HISTIDINE PROTEIN KINASE"/>
    <property type="match status" value="1"/>
</dbReference>
<dbReference type="SUPFAM" id="SSF55874">
    <property type="entry name" value="ATPase domain of HSP90 chaperone/DNA topoisomerase II/histidine kinase"/>
    <property type="match status" value="1"/>
</dbReference>
<evidence type="ECO:0000256" key="1">
    <source>
        <dbReference type="ARBA" id="ARBA00000085"/>
    </source>
</evidence>
<gene>
    <name evidence="11" type="ORF">FA743_11280</name>
</gene>
<name>A0A4U0RSP5_9RHOB</name>
<proteinExistence type="predicted"/>
<comment type="catalytic activity">
    <reaction evidence="1">
        <text>ATP + protein L-histidine = ADP + protein N-phospho-L-histidine.</text>
        <dbReference type="EC" id="2.7.13.3"/>
    </reaction>
</comment>
<evidence type="ECO:0000259" key="10">
    <source>
        <dbReference type="PROSITE" id="PS50112"/>
    </source>
</evidence>
<reference evidence="11 12" key="1">
    <citation type="submission" date="2019-04" db="EMBL/GenBank/DDBJ databases">
        <authorList>
            <person name="Li J."/>
        </authorList>
    </citation>
    <scope>NUCLEOTIDE SEQUENCE [LARGE SCALE GENOMIC DNA]</scope>
    <source>
        <strain evidence="11 12">KCTC 42687</strain>
    </source>
</reference>
<keyword evidence="3 6" id="KW-0597">Phosphoprotein</keyword>
<dbReference type="GO" id="GO:0006355">
    <property type="term" value="P:regulation of DNA-templated transcription"/>
    <property type="evidence" value="ECO:0007669"/>
    <property type="project" value="InterPro"/>
</dbReference>
<evidence type="ECO:0000256" key="6">
    <source>
        <dbReference type="PROSITE-ProRule" id="PRU00169"/>
    </source>
</evidence>
<dbReference type="SMART" id="SM00448">
    <property type="entry name" value="REC"/>
    <property type="match status" value="1"/>
</dbReference>
<dbReference type="SMART" id="SM00388">
    <property type="entry name" value="HisKA"/>
    <property type="match status" value="1"/>
</dbReference>
<dbReference type="SMART" id="SM00091">
    <property type="entry name" value="PAS"/>
    <property type="match status" value="1"/>
</dbReference>
<evidence type="ECO:0000256" key="4">
    <source>
        <dbReference type="ARBA" id="ARBA00022679"/>
    </source>
</evidence>
<dbReference type="InterPro" id="IPR004358">
    <property type="entry name" value="Sig_transdc_His_kin-like_C"/>
</dbReference>
<dbReference type="Pfam" id="PF00512">
    <property type="entry name" value="HisKA"/>
    <property type="match status" value="1"/>
</dbReference>
<dbReference type="InterPro" id="IPR036641">
    <property type="entry name" value="HPT_dom_sf"/>
</dbReference>
<dbReference type="InterPro" id="IPR036097">
    <property type="entry name" value="HisK_dim/P_sf"/>
</dbReference>
<dbReference type="Gene3D" id="3.30.565.10">
    <property type="entry name" value="Histidine kinase-like ATPase, C-terminal domain"/>
    <property type="match status" value="1"/>
</dbReference>
<dbReference type="InterPro" id="IPR036890">
    <property type="entry name" value="HATPase_C_sf"/>
</dbReference>
<dbReference type="SUPFAM" id="SSF52172">
    <property type="entry name" value="CheY-like"/>
    <property type="match status" value="1"/>
</dbReference>
<sequence length="822" mass="89315">MTRACRGCGLVSSLLPALFALAVAVLSVVVWNHHRDIHLQIDRLAIANSDSTQWFLAQLEVEAMAAERAVLAFRDSETTDTQLADIRKRFDILYSRVHTLRTGRTFAALRNQSSVHDALEDLQARLDAVVPVIDGSSAHLSAARDALSHELEAALPLVRQISLAGVRQFAKQSDEQRQAVVRTLFQLSLLLVPLIFILIATTAVLFVMFRAAGVQTAQISAAGEQMRSLFDASTDAILFARPDGRVRGYNKAAERLFGYEPEEAIDADLVELLMPFPQREAVRALLAEVQLGRPRGDASASAAVTATAQHKSGRIIPVEMSWSIASDSQGRLLVAYVRDVSQRAQEEAELIEARDRAVSGETAKSRLIAVMSHEMRTPLNGLLGTLDLLKLTELDMRQHRYLNAMEKSGRMLLRHVNDVLDASRAGGSSLTETLDLAALVQSTVEGLKAHAEQRGNQLEVAVIGDHDELLIGSPLQIEQILINLVGNAIKFTRDGVIRIELDRSAGAEEIELRVSDTGIGIAPDDLDRIFDDFITLDTTFDRAEGTGLGLSIVRTLVGTLNGQVDVESVLGEGTIFSVNFCLPLADPLERPVAPVKGVPSAYRLRVLVVDDNEINRFVVSDMLRHLDCDVVEAPDGLAACEIAETLPMDLILMDISMPRLNGVGAARRIRTAGANRQTRIVAVTAHALPEDIAGFRAAGMEHVLVKPLQLRDLSDLLEAMTGAPRQDAAQRPPLPSQILRRIDEELQIELLDLDLHQADLAARVHRVAGTAALGGYSTLHGTLSQLEVALRQDAAAADLSQLLQEVGTLVKGLQTASQYSAA</sequence>
<dbReference type="Pfam" id="PF00989">
    <property type="entry name" value="PAS"/>
    <property type="match status" value="1"/>
</dbReference>
<evidence type="ECO:0000256" key="7">
    <source>
        <dbReference type="SAM" id="Phobius"/>
    </source>
</evidence>
<evidence type="ECO:0000256" key="3">
    <source>
        <dbReference type="ARBA" id="ARBA00022553"/>
    </source>
</evidence>
<dbReference type="Pfam" id="PF00072">
    <property type="entry name" value="Response_reg"/>
    <property type="match status" value="1"/>
</dbReference>
<keyword evidence="4" id="KW-0808">Transferase</keyword>
<dbReference type="InterPro" id="IPR011006">
    <property type="entry name" value="CheY-like_superfamily"/>
</dbReference>
<dbReference type="CDD" id="cd00082">
    <property type="entry name" value="HisKA"/>
    <property type="match status" value="1"/>
</dbReference>
<dbReference type="InterPro" id="IPR003594">
    <property type="entry name" value="HATPase_dom"/>
</dbReference>
<keyword evidence="5" id="KW-0418">Kinase</keyword>
<evidence type="ECO:0000256" key="5">
    <source>
        <dbReference type="ARBA" id="ARBA00022777"/>
    </source>
</evidence>
<keyword evidence="7" id="KW-1133">Transmembrane helix</keyword>
<dbReference type="InterPro" id="IPR005467">
    <property type="entry name" value="His_kinase_dom"/>
</dbReference>
<accession>A0A4U0RSP5</accession>
<dbReference type="SUPFAM" id="SSF55785">
    <property type="entry name" value="PYP-like sensor domain (PAS domain)"/>
    <property type="match status" value="1"/>
</dbReference>
<dbReference type="OrthoDB" id="9801651at2"/>
<dbReference type="GO" id="GO:0000155">
    <property type="term" value="F:phosphorelay sensor kinase activity"/>
    <property type="evidence" value="ECO:0007669"/>
    <property type="project" value="InterPro"/>
</dbReference>
<comment type="caution">
    <text evidence="11">The sequence shown here is derived from an EMBL/GenBank/DDBJ whole genome shotgun (WGS) entry which is preliminary data.</text>
</comment>
<feature type="domain" description="PAS" evidence="10">
    <location>
        <begin position="222"/>
        <end position="275"/>
    </location>
</feature>
<evidence type="ECO:0000259" key="8">
    <source>
        <dbReference type="PROSITE" id="PS50109"/>
    </source>
</evidence>
<dbReference type="InterPro" id="IPR035965">
    <property type="entry name" value="PAS-like_dom_sf"/>
</dbReference>
<organism evidence="11 12">
    <name type="scientific">Paracoccus gahaiensis</name>
    <dbReference type="NCBI Taxonomy" id="1706839"/>
    <lineage>
        <taxon>Bacteria</taxon>
        <taxon>Pseudomonadati</taxon>
        <taxon>Pseudomonadota</taxon>
        <taxon>Alphaproteobacteria</taxon>
        <taxon>Rhodobacterales</taxon>
        <taxon>Paracoccaceae</taxon>
        <taxon>Paracoccus</taxon>
    </lineage>
</organism>
<dbReference type="SUPFAM" id="SSF47384">
    <property type="entry name" value="Homodimeric domain of signal transducing histidine kinase"/>
    <property type="match status" value="1"/>
</dbReference>
<dbReference type="Gene3D" id="1.10.287.130">
    <property type="match status" value="1"/>
</dbReference>
<evidence type="ECO:0000259" key="9">
    <source>
        <dbReference type="PROSITE" id="PS50110"/>
    </source>
</evidence>
<dbReference type="CDD" id="cd00130">
    <property type="entry name" value="PAS"/>
    <property type="match status" value="1"/>
</dbReference>
<dbReference type="CDD" id="cd16922">
    <property type="entry name" value="HATPase_EvgS-ArcB-TorS-like"/>
    <property type="match status" value="1"/>
</dbReference>
<dbReference type="PROSITE" id="PS50110">
    <property type="entry name" value="RESPONSE_REGULATORY"/>
    <property type="match status" value="1"/>
</dbReference>
<keyword evidence="7" id="KW-0472">Membrane</keyword>
<dbReference type="Gene3D" id="3.30.450.20">
    <property type="entry name" value="PAS domain"/>
    <property type="match status" value="1"/>
</dbReference>
<dbReference type="InterPro" id="IPR001789">
    <property type="entry name" value="Sig_transdc_resp-reg_receiver"/>
</dbReference>
<dbReference type="NCBIfam" id="TIGR00229">
    <property type="entry name" value="sensory_box"/>
    <property type="match status" value="1"/>
</dbReference>
<dbReference type="SMART" id="SM00387">
    <property type="entry name" value="HATPase_c"/>
    <property type="match status" value="1"/>
</dbReference>
<dbReference type="PROSITE" id="PS50112">
    <property type="entry name" value="PAS"/>
    <property type="match status" value="1"/>
</dbReference>
<dbReference type="InterPro" id="IPR000014">
    <property type="entry name" value="PAS"/>
</dbReference>
<feature type="modified residue" description="4-aspartylphosphate" evidence="6">
    <location>
        <position position="654"/>
    </location>
</feature>
<feature type="domain" description="Histidine kinase" evidence="8">
    <location>
        <begin position="370"/>
        <end position="584"/>
    </location>
</feature>
<feature type="transmembrane region" description="Helical" evidence="7">
    <location>
        <begin position="12"/>
        <end position="31"/>
    </location>
</feature>
<dbReference type="AlphaFoldDB" id="A0A4U0RSP5"/>
<dbReference type="Proteomes" id="UP000309747">
    <property type="component" value="Unassembled WGS sequence"/>
</dbReference>
<feature type="transmembrane region" description="Helical" evidence="7">
    <location>
        <begin position="187"/>
        <end position="209"/>
    </location>
</feature>